<dbReference type="AlphaFoldDB" id="A0A0W0RVG3"/>
<sequence length="207" mass="24095">MSKNDLSWLKYITEIQAIAQNGLSYSNNEFDKERYLRLREIASEFMANYSDTPLTEIKQIFSLEKGYATPKVDVRAFILKDNKILLVKERSDELWTLPGGWAETNESASESVIREAKEETGFDVSVIRLLALWDKQKHEHPQQWPHTYKCFFHCDIMSGTAKENLEISEIDFFDLTRLPALSTPRVTQKQIMRLYELVSSSDKTLFD</sequence>
<evidence type="ECO:0000256" key="1">
    <source>
        <dbReference type="ARBA" id="ARBA00001946"/>
    </source>
</evidence>
<dbReference type="PATRIC" id="fig|447.4.peg.1192"/>
<feature type="domain" description="Nudix hydrolase" evidence="3">
    <location>
        <begin position="69"/>
        <end position="200"/>
    </location>
</feature>
<evidence type="ECO:0000256" key="2">
    <source>
        <dbReference type="ARBA" id="ARBA00022801"/>
    </source>
</evidence>
<dbReference type="PANTHER" id="PTHR43046:SF16">
    <property type="entry name" value="ADP-RIBOSE PYROPHOSPHATASE YJHB-RELATED"/>
    <property type="match status" value="1"/>
</dbReference>
<proteinExistence type="predicted"/>
<protein>
    <submittedName>
        <fullName evidence="4">Mutator MutT protein</fullName>
    </submittedName>
</protein>
<dbReference type="PRINTS" id="PR00502">
    <property type="entry name" value="NUDIXFAMILY"/>
</dbReference>
<dbReference type="InterPro" id="IPR015797">
    <property type="entry name" value="NUDIX_hydrolase-like_dom_sf"/>
</dbReference>
<dbReference type="RefSeq" id="WP_058458783.1">
    <property type="nucleotide sequence ID" value="NZ_CAAAIY010000004.1"/>
</dbReference>
<dbReference type="InterPro" id="IPR020476">
    <property type="entry name" value="Nudix_hydrolase"/>
</dbReference>
<dbReference type="Pfam" id="PF00293">
    <property type="entry name" value="NUDIX"/>
    <property type="match status" value="1"/>
</dbReference>
<dbReference type="Proteomes" id="UP000054695">
    <property type="component" value="Unassembled WGS sequence"/>
</dbReference>
<organism evidence="4 5">
    <name type="scientific">Legionella bozemanae</name>
    <name type="common">Fluoribacter bozemanae</name>
    <dbReference type="NCBI Taxonomy" id="447"/>
    <lineage>
        <taxon>Bacteria</taxon>
        <taxon>Pseudomonadati</taxon>
        <taxon>Pseudomonadota</taxon>
        <taxon>Gammaproteobacteria</taxon>
        <taxon>Legionellales</taxon>
        <taxon>Legionellaceae</taxon>
        <taxon>Legionella</taxon>
    </lineage>
</organism>
<evidence type="ECO:0000313" key="5">
    <source>
        <dbReference type="Proteomes" id="UP000054695"/>
    </source>
</evidence>
<dbReference type="PANTHER" id="PTHR43046">
    <property type="entry name" value="GDP-MANNOSE MANNOSYL HYDROLASE"/>
    <property type="match status" value="1"/>
</dbReference>
<comment type="cofactor">
    <cofactor evidence="1">
        <name>Mg(2+)</name>
        <dbReference type="ChEBI" id="CHEBI:18420"/>
    </cofactor>
</comment>
<accession>A0A0W0RVG3</accession>
<evidence type="ECO:0000259" key="3">
    <source>
        <dbReference type="PROSITE" id="PS51462"/>
    </source>
</evidence>
<keyword evidence="5" id="KW-1185">Reference proteome</keyword>
<dbReference type="GO" id="GO:0016787">
    <property type="term" value="F:hydrolase activity"/>
    <property type="evidence" value="ECO:0007669"/>
    <property type="project" value="UniProtKB-KW"/>
</dbReference>
<dbReference type="Gene3D" id="3.90.79.10">
    <property type="entry name" value="Nucleoside Triphosphate Pyrophosphohydrolase"/>
    <property type="match status" value="1"/>
</dbReference>
<dbReference type="STRING" id="447.Lboz_1110"/>
<dbReference type="EMBL" id="LNXU01000012">
    <property type="protein sequence ID" value="KTC75123.1"/>
    <property type="molecule type" value="Genomic_DNA"/>
</dbReference>
<evidence type="ECO:0000313" key="4">
    <source>
        <dbReference type="EMBL" id="KTC75123.1"/>
    </source>
</evidence>
<dbReference type="InterPro" id="IPR000086">
    <property type="entry name" value="NUDIX_hydrolase_dom"/>
</dbReference>
<dbReference type="Gene3D" id="6.10.250.1120">
    <property type="match status" value="1"/>
</dbReference>
<keyword evidence="2" id="KW-0378">Hydrolase</keyword>
<comment type="caution">
    <text evidence="4">The sequence shown here is derived from an EMBL/GenBank/DDBJ whole genome shotgun (WGS) entry which is preliminary data.</text>
</comment>
<name>A0A0W0RVG3_LEGBO</name>
<reference evidence="4 5" key="1">
    <citation type="submission" date="2015-11" db="EMBL/GenBank/DDBJ databases">
        <title>Genomic analysis of 38 Legionella species identifies large and diverse effector repertoires.</title>
        <authorList>
            <person name="Burstein D."/>
            <person name="Amaro F."/>
            <person name="Zusman T."/>
            <person name="Lifshitz Z."/>
            <person name="Cohen O."/>
            <person name="Gilbert J.A."/>
            <person name="Pupko T."/>
            <person name="Shuman H.A."/>
            <person name="Segal G."/>
        </authorList>
    </citation>
    <scope>NUCLEOTIDE SEQUENCE [LARGE SCALE GENOMIC DNA]</scope>
    <source>
        <strain evidence="4 5">WIGA</strain>
    </source>
</reference>
<dbReference type="OrthoDB" id="9804442at2"/>
<dbReference type="SUPFAM" id="SSF55811">
    <property type="entry name" value="Nudix"/>
    <property type="match status" value="1"/>
</dbReference>
<gene>
    <name evidence="4" type="primary">mutT_1</name>
    <name evidence="4" type="ORF">Lboz_1110</name>
</gene>
<dbReference type="Pfam" id="PF12535">
    <property type="entry name" value="Nudix_N"/>
    <property type="match status" value="1"/>
</dbReference>
<dbReference type="InterPro" id="IPR059176">
    <property type="entry name" value="UDP-X_N"/>
</dbReference>
<dbReference type="PROSITE" id="PS51462">
    <property type="entry name" value="NUDIX"/>
    <property type="match status" value="1"/>
</dbReference>
<dbReference type="CDD" id="cd04672">
    <property type="entry name" value="NUDIX_CDP-Chase_like"/>
    <property type="match status" value="1"/>
</dbReference>